<comment type="function">
    <text evidence="4">Catalyzes two steps in the biosynthesis of coenzyme A. In the first step cysteine is conjugated to 4'-phosphopantothenate to form 4-phosphopantothenoylcysteine, in the latter compound is decarboxylated to form 4'-phosphopantotheine.</text>
</comment>
<dbReference type="AlphaFoldDB" id="A0A0K2X7W4"/>
<feature type="domain" description="DNA/pantothenate metabolism flavoprotein C-terminal" evidence="6">
    <location>
        <begin position="198"/>
        <end position="407"/>
    </location>
</feature>
<comment type="catalytic activity">
    <reaction evidence="3 4">
        <text>(R)-4'-phosphopantothenate + L-cysteine + CTP = N-[(R)-4-phosphopantothenoyl]-L-cysteine + CMP + diphosphate + H(+)</text>
        <dbReference type="Rhea" id="RHEA:19397"/>
        <dbReference type="ChEBI" id="CHEBI:10986"/>
        <dbReference type="ChEBI" id="CHEBI:15378"/>
        <dbReference type="ChEBI" id="CHEBI:33019"/>
        <dbReference type="ChEBI" id="CHEBI:35235"/>
        <dbReference type="ChEBI" id="CHEBI:37563"/>
        <dbReference type="ChEBI" id="CHEBI:59458"/>
        <dbReference type="ChEBI" id="CHEBI:60377"/>
        <dbReference type="EC" id="6.3.2.5"/>
    </reaction>
</comment>
<comment type="catalytic activity">
    <reaction evidence="3 4">
        <text>N-[(R)-4-phosphopantothenoyl]-L-cysteine + H(+) = (R)-4'-phosphopantetheine + CO2</text>
        <dbReference type="Rhea" id="RHEA:16793"/>
        <dbReference type="ChEBI" id="CHEBI:15378"/>
        <dbReference type="ChEBI" id="CHEBI:16526"/>
        <dbReference type="ChEBI" id="CHEBI:59458"/>
        <dbReference type="ChEBI" id="CHEBI:61723"/>
        <dbReference type="EC" id="4.1.1.36"/>
    </reaction>
</comment>
<dbReference type="EMBL" id="CDML01000006">
    <property type="protein sequence ID" value="CRF40472.1"/>
    <property type="molecule type" value="Genomic_DNA"/>
</dbReference>
<dbReference type="GO" id="GO:0015941">
    <property type="term" value="P:pantothenate catabolic process"/>
    <property type="evidence" value="ECO:0007669"/>
    <property type="project" value="InterPro"/>
</dbReference>
<dbReference type="GO" id="GO:0010181">
    <property type="term" value="F:FMN binding"/>
    <property type="evidence" value="ECO:0007669"/>
    <property type="project" value="UniProtKB-UniRule"/>
</dbReference>
<sequence>MLSSLTQIPLLEGKNVLLLVSGSIAVYKSLDLVRLLRKMGASVRVVMSKGACQFVQPLSFEALSHFQVLTDTNEKWALSEGDCANHISYAQSADIVIVAPASANTLAKLAQGLTDNALSATFLASKAPKILAPAMNTQMFLAKQTQHNLKRLRALGCEVVAPQSGLLACNAVGVGAMADITEIASSCARKLLANDFWHNKKVVVTGGGSIEAVDSVRCISNFSSGLQAHFLALALWLKGAQVVLISSKNALELPSGIERVKVQSANDYLEALKTHENPSNPPFLFMLAAISDYKPKNRHEGKLKKQDLGPFWDLECVQNIDILQSVSGFHKVGFKAESDPIHALANAQKLLDPPPQGKGCKFVCLNDTSTLGQDTNQITLLTPHTTYTTHKGHKLQVSFEVLDFIEKMA</sequence>
<feature type="binding site" evidence="3">
    <location>
        <position position="292"/>
    </location>
    <ligand>
        <name>CTP</name>
        <dbReference type="ChEBI" id="CHEBI:37563"/>
    </ligand>
</feature>
<dbReference type="NCBIfam" id="TIGR00521">
    <property type="entry name" value="coaBC_dfp"/>
    <property type="match status" value="1"/>
</dbReference>
<reference evidence="11 12" key="2">
    <citation type="submission" date="2014-12" db="EMBL/GenBank/DDBJ databases">
        <authorList>
            <person name="Jaenicke S."/>
        </authorList>
    </citation>
    <scope>NUCLEOTIDE SEQUENCE [LARGE SCALE GENOMIC DNA]</scope>
</reference>
<feature type="domain" description="Flavoprotein" evidence="5">
    <location>
        <begin position="14"/>
        <end position="190"/>
    </location>
</feature>
<comment type="similarity">
    <text evidence="3 4">In the N-terminal section; belongs to the HFCD (homo-oligomeric flavin containing Cys decarboxylase) superfamily.</text>
</comment>
<evidence type="ECO:0000313" key="11">
    <source>
        <dbReference type="Proteomes" id="UP000041394"/>
    </source>
</evidence>
<dbReference type="GO" id="GO:0071513">
    <property type="term" value="C:phosphopantothenoylcysteine decarboxylase complex"/>
    <property type="evidence" value="ECO:0007669"/>
    <property type="project" value="TreeGrafter"/>
</dbReference>
<accession>A0A0K2X7W4</accession>
<reference evidence="10" key="3">
    <citation type="submission" date="2014-12" db="EMBL/GenBank/DDBJ databases">
        <authorList>
            <person name="Smet A."/>
        </authorList>
    </citation>
    <scope>NUCLEOTIDE SEQUENCE [LARGE SCALE GENOMIC DNA]</scope>
</reference>
<keyword evidence="3 4" id="KW-0285">Flavoprotein</keyword>
<evidence type="ECO:0000259" key="5">
    <source>
        <dbReference type="Pfam" id="PF02441"/>
    </source>
</evidence>
<dbReference type="Pfam" id="PF02441">
    <property type="entry name" value="Flavoprotein"/>
    <property type="match status" value="1"/>
</dbReference>
<evidence type="ECO:0000313" key="8">
    <source>
        <dbReference type="EMBL" id="CRF43445.1"/>
    </source>
</evidence>
<evidence type="ECO:0000256" key="2">
    <source>
        <dbReference type="ARBA" id="ARBA00023239"/>
    </source>
</evidence>
<dbReference type="InterPro" id="IPR003382">
    <property type="entry name" value="Flavoprotein"/>
</dbReference>
<dbReference type="Proteomes" id="UP000045175">
    <property type="component" value="Unassembled WGS sequence"/>
</dbReference>
<dbReference type="SUPFAM" id="SSF102645">
    <property type="entry name" value="CoaB-like"/>
    <property type="match status" value="1"/>
</dbReference>
<dbReference type="InterPro" id="IPR007085">
    <property type="entry name" value="DNA/pantothenate-metab_flavo_C"/>
</dbReference>
<dbReference type="InterPro" id="IPR005252">
    <property type="entry name" value="CoaBC"/>
</dbReference>
<evidence type="ECO:0000313" key="10">
    <source>
        <dbReference type="Proteomes" id="UP000038622"/>
    </source>
</evidence>
<evidence type="ECO:0000259" key="6">
    <source>
        <dbReference type="Pfam" id="PF04127"/>
    </source>
</evidence>
<dbReference type="EMBL" id="CDMN01000021">
    <property type="protein sequence ID" value="CRF43998.1"/>
    <property type="molecule type" value="Genomic_DNA"/>
</dbReference>
<comment type="function">
    <text evidence="3">Catalyzes two sequential steps in the biosynthesis of coenzyme A. In the first step cysteine is conjugated to 4'-phosphopantothenate to form 4-phosphopantothenoylcysteine. In the second step the latter compound is decarboxylated to form 4'-phosphopantotheine.</text>
</comment>
<keyword evidence="3" id="KW-0460">Magnesium</keyword>
<feature type="binding site" evidence="3">
    <location>
        <position position="358"/>
    </location>
    <ligand>
        <name>CTP</name>
        <dbReference type="ChEBI" id="CHEBI:37563"/>
    </ligand>
</feature>
<dbReference type="Proteomes" id="UP000038622">
    <property type="component" value="Unassembled WGS sequence"/>
</dbReference>
<evidence type="ECO:0000256" key="1">
    <source>
        <dbReference type="ARBA" id="ARBA00022793"/>
    </source>
</evidence>
<keyword evidence="3" id="KW-0511">Multifunctional enzyme</keyword>
<comment type="similarity">
    <text evidence="3 4">In the C-terminal section; belongs to the PPC synthetase family.</text>
</comment>
<gene>
    <name evidence="3" type="primary">coaBC</name>
    <name evidence="7" type="ORF">HAL011_02290</name>
    <name evidence="8" type="ORF">HAL013_16820</name>
    <name evidence="9" type="ORF">HAL09_05620</name>
</gene>
<name>A0A0K2X7W4_9HELI</name>
<dbReference type="EMBL" id="CDMH01000068">
    <property type="protein sequence ID" value="CRF43445.1"/>
    <property type="molecule type" value="Genomic_DNA"/>
</dbReference>
<dbReference type="SUPFAM" id="SSF52507">
    <property type="entry name" value="Homo-oligomeric flavin-containing Cys decarboxylases, HFCD"/>
    <property type="match status" value="1"/>
</dbReference>
<keyword evidence="3" id="KW-0479">Metal-binding</keyword>
<keyword evidence="2 3" id="KW-0456">Lyase</keyword>
<dbReference type="STRING" id="1578720.HAL011_02290"/>
<comment type="caution">
    <text evidence="3">Lacks conserved residue(s) required for the propagation of feature annotation.</text>
</comment>
<evidence type="ECO:0000313" key="7">
    <source>
        <dbReference type="EMBL" id="CRF40472.1"/>
    </source>
</evidence>
<comment type="pathway">
    <text evidence="3 4">Cofactor biosynthesis; coenzyme A biosynthesis; CoA from (R)-pantothenate: step 2/5.</text>
</comment>
<reference evidence="8" key="1">
    <citation type="submission" date="2014-12" db="EMBL/GenBank/DDBJ databases">
        <title>Whole genome sequences of four Staphylococcus schleiferi canine isolates.</title>
        <authorList>
            <person name="Misic A.M."/>
            <person name="Cain C."/>
            <person name="Morris D.O."/>
            <person name="Rankin S."/>
            <person name="Beiting D."/>
        </authorList>
    </citation>
    <scope>NUCLEOTIDE SEQUENCE</scope>
    <source>
        <strain evidence="7">ASB11</strain>
        <strain evidence="8">ASB13</strain>
        <strain evidence="9">ASB9</strain>
    </source>
</reference>
<dbReference type="PANTHER" id="PTHR14359">
    <property type="entry name" value="HOMO-OLIGOMERIC FLAVIN CONTAINING CYS DECARBOXYLASE FAMILY"/>
    <property type="match status" value="1"/>
</dbReference>
<comment type="cofactor">
    <cofactor evidence="3">
        <name>FMN</name>
        <dbReference type="ChEBI" id="CHEBI:58210"/>
    </cofactor>
    <text evidence="3">Binds 1 FMN per subunit.</text>
</comment>
<dbReference type="GO" id="GO:0004633">
    <property type="term" value="F:phosphopantothenoylcysteine decarboxylase activity"/>
    <property type="evidence" value="ECO:0007669"/>
    <property type="project" value="UniProtKB-UniRule"/>
</dbReference>
<dbReference type="EC" id="4.1.1.36" evidence="3"/>
<comment type="cofactor">
    <cofactor evidence="3">
        <name>Mg(2+)</name>
        <dbReference type="ChEBI" id="CHEBI:18420"/>
    </cofactor>
</comment>
<dbReference type="GO" id="GO:0004632">
    <property type="term" value="F:phosphopantothenate--cysteine ligase activity"/>
    <property type="evidence" value="ECO:0007669"/>
    <property type="project" value="UniProtKB-UniRule"/>
</dbReference>
<feature type="binding site" evidence="3">
    <location>
        <position position="334"/>
    </location>
    <ligand>
        <name>CTP</name>
        <dbReference type="ChEBI" id="CHEBI:37563"/>
    </ligand>
</feature>
<keyword evidence="3 4" id="KW-0288">FMN</keyword>
<proteinExistence type="inferred from homology"/>
<dbReference type="Pfam" id="PF04127">
    <property type="entry name" value="DFP"/>
    <property type="match status" value="1"/>
</dbReference>
<dbReference type="OrthoDB" id="9802554at2"/>
<keyword evidence="10" id="KW-1185">Reference proteome</keyword>
<dbReference type="HAMAP" id="MF_02225">
    <property type="entry name" value="CoaBC"/>
    <property type="match status" value="1"/>
</dbReference>
<dbReference type="GO" id="GO:0015937">
    <property type="term" value="P:coenzyme A biosynthetic process"/>
    <property type="evidence" value="ECO:0007669"/>
    <property type="project" value="UniProtKB-UniRule"/>
</dbReference>
<comment type="pathway">
    <text evidence="3 4">Cofactor biosynthesis; coenzyme A biosynthesis; CoA from (R)-pantothenate: step 3/5.</text>
</comment>
<keyword evidence="3 4" id="KW-0436">Ligase</keyword>
<dbReference type="UniPathway" id="UPA00241">
    <property type="reaction ID" value="UER00353"/>
</dbReference>
<protein>
    <recommendedName>
        <fullName evidence="3">Coenzyme A biosynthesis bifunctional protein CoaBC</fullName>
    </recommendedName>
    <alternativeName>
        <fullName evidence="3">DNA/pantothenate metabolism flavoprotein</fullName>
    </alternativeName>
    <alternativeName>
        <fullName evidence="3">Phosphopantothenoylcysteine synthetase/decarboxylase</fullName>
        <shortName evidence="3">PPCS-PPCDC</shortName>
    </alternativeName>
    <domain>
        <recommendedName>
            <fullName evidence="3">Phosphopantothenoylcysteine decarboxylase</fullName>
            <shortName evidence="3">PPC decarboxylase</shortName>
            <shortName evidence="3">PPC-DC</shortName>
            <ecNumber evidence="3">4.1.1.36</ecNumber>
        </recommendedName>
        <alternativeName>
            <fullName evidence="3">CoaC</fullName>
        </alternativeName>
    </domain>
    <domain>
        <recommendedName>
            <fullName evidence="3">Phosphopantothenate--cysteine ligase</fullName>
            <ecNumber evidence="3">6.3.2.5</ecNumber>
        </recommendedName>
        <alternativeName>
            <fullName evidence="3">CoaB</fullName>
        </alternativeName>
        <alternativeName>
            <fullName evidence="3">Phosphopantothenoylcysteine synthetase</fullName>
            <shortName evidence="3">PPC synthetase</shortName>
            <shortName evidence="3">PPC-S</shortName>
        </alternativeName>
    </domain>
</protein>
<dbReference type="GO" id="GO:0046872">
    <property type="term" value="F:metal ion binding"/>
    <property type="evidence" value="ECO:0007669"/>
    <property type="project" value="UniProtKB-KW"/>
</dbReference>
<dbReference type="PANTHER" id="PTHR14359:SF6">
    <property type="entry name" value="PHOSPHOPANTOTHENOYLCYSTEINE DECARBOXYLASE"/>
    <property type="match status" value="1"/>
</dbReference>
<evidence type="ECO:0000256" key="3">
    <source>
        <dbReference type="HAMAP-Rule" id="MF_02225"/>
    </source>
</evidence>
<keyword evidence="1 3" id="KW-0210">Decarboxylase</keyword>
<dbReference type="InterPro" id="IPR036551">
    <property type="entry name" value="Flavin_trans-like"/>
</dbReference>
<feature type="region of interest" description="Phosphopantothenoylcysteine decarboxylase" evidence="3">
    <location>
        <begin position="1"/>
        <end position="201"/>
    </location>
</feature>
<dbReference type="Gene3D" id="3.40.50.1950">
    <property type="entry name" value="Flavin prenyltransferase-like"/>
    <property type="match status" value="1"/>
</dbReference>
<evidence type="ECO:0000313" key="9">
    <source>
        <dbReference type="EMBL" id="CRF43998.1"/>
    </source>
</evidence>
<dbReference type="Gene3D" id="3.40.50.10300">
    <property type="entry name" value="CoaB-like"/>
    <property type="match status" value="1"/>
</dbReference>
<feature type="region of interest" description="Phosphopantothenate--cysteine ligase" evidence="3">
    <location>
        <begin position="202"/>
        <end position="409"/>
    </location>
</feature>
<feature type="binding site" evidence="3">
    <location>
        <position position="302"/>
    </location>
    <ligand>
        <name>CTP</name>
        <dbReference type="ChEBI" id="CHEBI:37563"/>
    </ligand>
</feature>
<dbReference type="InterPro" id="IPR035929">
    <property type="entry name" value="CoaB-like_sf"/>
</dbReference>
<evidence type="ECO:0000256" key="4">
    <source>
        <dbReference type="RuleBase" id="RU364078"/>
    </source>
</evidence>
<dbReference type="Proteomes" id="UP000041394">
    <property type="component" value="Unassembled WGS sequence"/>
</dbReference>
<organism evidence="8 12">
    <name type="scientific">Helicobacter ailurogastricus</name>
    <dbReference type="NCBI Taxonomy" id="1578720"/>
    <lineage>
        <taxon>Bacteria</taxon>
        <taxon>Pseudomonadati</taxon>
        <taxon>Campylobacterota</taxon>
        <taxon>Epsilonproteobacteria</taxon>
        <taxon>Campylobacterales</taxon>
        <taxon>Helicobacteraceae</taxon>
        <taxon>Helicobacter</taxon>
    </lineage>
</organism>
<feature type="active site" description="Proton donor" evidence="3">
    <location>
        <position position="169"/>
    </location>
</feature>
<evidence type="ECO:0000313" key="12">
    <source>
        <dbReference type="Proteomes" id="UP000045175"/>
    </source>
</evidence>
<dbReference type="EC" id="6.3.2.5" evidence="3"/>
<dbReference type="RefSeq" id="WP_053941992.1">
    <property type="nucleotide sequence ID" value="NZ_CDMH01000068.1"/>
</dbReference>